<dbReference type="AlphaFoldDB" id="A0A367IZ71"/>
<comment type="subcellular location">
    <subcellularLocation>
        <location evidence="5">Nucleus</location>
    </subcellularLocation>
</comment>
<dbReference type="PANTHER" id="PTHR46078">
    <property type="entry name" value="FORKHEAD BOX PROTEIN J2 FAMILY MEMBER"/>
    <property type="match status" value="1"/>
</dbReference>
<evidence type="ECO:0000256" key="1">
    <source>
        <dbReference type="ARBA" id="ARBA00023015"/>
    </source>
</evidence>
<dbReference type="FunFam" id="1.10.10.10:FF:000135">
    <property type="entry name" value="forkhead box protein G1"/>
    <property type="match status" value="1"/>
</dbReference>
<dbReference type="InterPro" id="IPR036390">
    <property type="entry name" value="WH_DNA-bd_sf"/>
</dbReference>
<dbReference type="GO" id="GO:0000981">
    <property type="term" value="F:DNA-binding transcription factor activity, RNA polymerase II-specific"/>
    <property type="evidence" value="ECO:0007669"/>
    <property type="project" value="TreeGrafter"/>
</dbReference>
<feature type="DNA-binding region" description="Fork-head" evidence="5">
    <location>
        <begin position="54"/>
        <end position="149"/>
    </location>
</feature>
<dbReference type="EMBL" id="PJQM01004907">
    <property type="protein sequence ID" value="RCH82976.1"/>
    <property type="molecule type" value="Genomic_DNA"/>
</dbReference>
<comment type="caution">
    <text evidence="7">The sequence shown here is derived from an EMBL/GenBank/DDBJ whole genome shotgun (WGS) entry which is preliminary data.</text>
</comment>
<dbReference type="Proteomes" id="UP000253551">
    <property type="component" value="Unassembled WGS sequence"/>
</dbReference>
<reference evidence="7 8" key="1">
    <citation type="journal article" date="2018" name="G3 (Bethesda)">
        <title>Phylogenetic and Phylogenomic Definition of Rhizopus Species.</title>
        <authorList>
            <person name="Gryganskyi A.P."/>
            <person name="Golan J."/>
            <person name="Dolatabadi S."/>
            <person name="Mondo S."/>
            <person name="Robb S."/>
            <person name="Idnurm A."/>
            <person name="Muszewska A."/>
            <person name="Steczkiewicz K."/>
            <person name="Masonjones S."/>
            <person name="Liao H.L."/>
            <person name="Gajdeczka M.T."/>
            <person name="Anike F."/>
            <person name="Vuek A."/>
            <person name="Anishchenko I.M."/>
            <person name="Voigt K."/>
            <person name="de Hoog G.S."/>
            <person name="Smith M.E."/>
            <person name="Heitman J."/>
            <person name="Vilgalys R."/>
            <person name="Stajich J.E."/>
        </authorList>
    </citation>
    <scope>NUCLEOTIDE SEQUENCE [LARGE SCALE GENOMIC DNA]</scope>
    <source>
        <strain evidence="7 8">LSU 92-RS-03</strain>
    </source>
</reference>
<dbReference type="InterPro" id="IPR030456">
    <property type="entry name" value="TF_fork_head_CS_2"/>
</dbReference>
<keyword evidence="1" id="KW-0805">Transcription regulation</keyword>
<evidence type="ECO:0000256" key="4">
    <source>
        <dbReference type="ARBA" id="ARBA00023242"/>
    </source>
</evidence>
<dbReference type="PRINTS" id="PR00053">
    <property type="entry name" value="FORKHEAD"/>
</dbReference>
<evidence type="ECO:0000256" key="3">
    <source>
        <dbReference type="ARBA" id="ARBA00023163"/>
    </source>
</evidence>
<keyword evidence="3" id="KW-0804">Transcription</keyword>
<evidence type="ECO:0000259" key="6">
    <source>
        <dbReference type="PROSITE" id="PS50039"/>
    </source>
</evidence>
<keyword evidence="4 5" id="KW-0539">Nucleus</keyword>
<dbReference type="SUPFAM" id="SSF46785">
    <property type="entry name" value="Winged helix' DNA-binding domain"/>
    <property type="match status" value="1"/>
</dbReference>
<sequence length="351" mass="40067">MQAYMIPSISSMHKVEMSTDTPWMQSSYSTEENKPIKTEPSLVDIRVEKNTEGKPPYSYATLIKYAIEQSPKNKLTLSQIYQWVIEHYPYYGSAGSGWKNSIRHNLSLNKSFVRIPRPVNEPGKGSYWTVDQYAQQNNSKLKLSGRCKRASVDLNRTYNNPWSTRRSLQNTTDRTNDFSYCSHPYNIYGGAYPYRSQDVWSARNSNVTYSLPSSAMKSYENLYIRNPYPMLYSHRQSCPELSFTDTSFGLQEPSCDKVLYNNNPNGLLKNPQFAYDSPSPVLSNLSSPYTSPSPPLMMSSPMDGSLKSPYYSPVNYLDIVSQSPDDNSLSESPKFSQLPCKAQENSCRFDY</sequence>
<dbReference type="SMART" id="SM00339">
    <property type="entry name" value="FH"/>
    <property type="match status" value="1"/>
</dbReference>
<accession>A0A367IZ71</accession>
<dbReference type="Pfam" id="PF00250">
    <property type="entry name" value="Forkhead"/>
    <property type="match status" value="1"/>
</dbReference>
<dbReference type="CDD" id="cd00059">
    <property type="entry name" value="FH_FOX"/>
    <property type="match status" value="1"/>
</dbReference>
<name>A0A367IZ71_RHIST</name>
<keyword evidence="8" id="KW-1185">Reference proteome</keyword>
<dbReference type="PROSITE" id="PS00658">
    <property type="entry name" value="FORK_HEAD_2"/>
    <property type="match status" value="1"/>
</dbReference>
<evidence type="ECO:0000256" key="5">
    <source>
        <dbReference type="PROSITE-ProRule" id="PRU00089"/>
    </source>
</evidence>
<dbReference type="InterPro" id="IPR036388">
    <property type="entry name" value="WH-like_DNA-bd_sf"/>
</dbReference>
<evidence type="ECO:0000256" key="2">
    <source>
        <dbReference type="ARBA" id="ARBA00023125"/>
    </source>
</evidence>
<gene>
    <name evidence="7" type="primary">FOXJ3_3</name>
    <name evidence="7" type="ORF">CU098_007693</name>
</gene>
<dbReference type="GO" id="GO:0005634">
    <property type="term" value="C:nucleus"/>
    <property type="evidence" value="ECO:0007669"/>
    <property type="project" value="UniProtKB-SubCell"/>
</dbReference>
<dbReference type="InterPro" id="IPR045912">
    <property type="entry name" value="FOXJ2/3-like"/>
</dbReference>
<protein>
    <submittedName>
        <fullName evidence="7">Forkhead box protein J3</fullName>
    </submittedName>
</protein>
<dbReference type="OrthoDB" id="5954824at2759"/>
<evidence type="ECO:0000313" key="7">
    <source>
        <dbReference type="EMBL" id="RCH82976.1"/>
    </source>
</evidence>
<dbReference type="PROSITE" id="PS00657">
    <property type="entry name" value="FORK_HEAD_1"/>
    <property type="match status" value="1"/>
</dbReference>
<dbReference type="PANTHER" id="PTHR46078:SF2">
    <property type="entry name" value="FORK-HEAD DOMAIN-CONTAINING PROTEIN"/>
    <property type="match status" value="1"/>
</dbReference>
<feature type="domain" description="Fork-head" evidence="6">
    <location>
        <begin position="54"/>
        <end position="149"/>
    </location>
</feature>
<dbReference type="STRING" id="4846.A0A367IZ71"/>
<dbReference type="InterPro" id="IPR018122">
    <property type="entry name" value="TF_fork_head_CS_1"/>
</dbReference>
<keyword evidence="2 5" id="KW-0238">DNA-binding</keyword>
<proteinExistence type="predicted"/>
<dbReference type="InterPro" id="IPR001766">
    <property type="entry name" value="Fork_head_dom"/>
</dbReference>
<dbReference type="Gene3D" id="1.10.10.10">
    <property type="entry name" value="Winged helix-like DNA-binding domain superfamily/Winged helix DNA-binding domain"/>
    <property type="match status" value="1"/>
</dbReference>
<dbReference type="GO" id="GO:0000978">
    <property type="term" value="F:RNA polymerase II cis-regulatory region sequence-specific DNA binding"/>
    <property type="evidence" value="ECO:0007669"/>
    <property type="project" value="TreeGrafter"/>
</dbReference>
<evidence type="ECO:0000313" key="8">
    <source>
        <dbReference type="Proteomes" id="UP000253551"/>
    </source>
</evidence>
<organism evidence="7 8">
    <name type="scientific">Rhizopus stolonifer</name>
    <name type="common">Rhizopus nigricans</name>
    <dbReference type="NCBI Taxonomy" id="4846"/>
    <lineage>
        <taxon>Eukaryota</taxon>
        <taxon>Fungi</taxon>
        <taxon>Fungi incertae sedis</taxon>
        <taxon>Mucoromycota</taxon>
        <taxon>Mucoromycotina</taxon>
        <taxon>Mucoromycetes</taxon>
        <taxon>Mucorales</taxon>
        <taxon>Mucorineae</taxon>
        <taxon>Rhizopodaceae</taxon>
        <taxon>Rhizopus</taxon>
    </lineage>
</organism>
<dbReference type="PROSITE" id="PS50039">
    <property type="entry name" value="FORK_HEAD_3"/>
    <property type="match status" value="1"/>
</dbReference>